<reference evidence="5" key="1">
    <citation type="journal article" date="2020" name="mSystems">
        <title>Genome- and Community-Level Interaction Insights into Carbon Utilization and Element Cycling Functions of Hydrothermarchaeota in Hydrothermal Sediment.</title>
        <authorList>
            <person name="Zhou Z."/>
            <person name="Liu Y."/>
            <person name="Xu W."/>
            <person name="Pan J."/>
            <person name="Luo Z.H."/>
            <person name="Li M."/>
        </authorList>
    </citation>
    <scope>NUCLEOTIDE SEQUENCE [LARGE SCALE GENOMIC DNA]</scope>
    <source>
        <strain evidence="5">SpSt-123</strain>
    </source>
</reference>
<dbReference type="GO" id="GO:0005886">
    <property type="term" value="C:plasma membrane"/>
    <property type="evidence" value="ECO:0007669"/>
    <property type="project" value="TreeGrafter"/>
</dbReference>
<dbReference type="PROSITE" id="PS00211">
    <property type="entry name" value="ABC_TRANSPORTER_1"/>
    <property type="match status" value="1"/>
</dbReference>
<dbReference type="InterPro" id="IPR017871">
    <property type="entry name" value="ABC_transporter-like_CS"/>
</dbReference>
<gene>
    <name evidence="5" type="ORF">ENO04_03215</name>
</gene>
<proteinExistence type="predicted"/>
<dbReference type="InterPro" id="IPR051120">
    <property type="entry name" value="ABC_AA/LPS_Transport"/>
</dbReference>
<name>A0A7C1E8C3_9CREN</name>
<keyword evidence="3 5" id="KW-0067">ATP-binding</keyword>
<dbReference type="AlphaFoldDB" id="A0A7C1E8C3"/>
<evidence type="ECO:0000256" key="3">
    <source>
        <dbReference type="ARBA" id="ARBA00022840"/>
    </source>
</evidence>
<dbReference type="PROSITE" id="PS50893">
    <property type="entry name" value="ABC_TRANSPORTER_2"/>
    <property type="match status" value="1"/>
</dbReference>
<dbReference type="GO" id="GO:0016887">
    <property type="term" value="F:ATP hydrolysis activity"/>
    <property type="evidence" value="ECO:0007669"/>
    <property type="project" value="InterPro"/>
</dbReference>
<sequence length="238" mass="26306">MSLRTVDLTISIDDKVIVKNVSIEAMPGEPVFLLGPNGSGKSSLLKGIMGIPSYKIVSGKVIMDSEDITGLPPWERVRRGLWIVHQLNFPLSVPTYFLLEKITARARANVNVKTVLDALGISHLYYREAFNGFSGGEAKKLEVATALVSSPKCIMLDEPDSGVDIDSLRVIAGYINLWLREMRTIIIVTHLGAIANFIEKEGKAYVLIDGRIVYEGRLHDVIRLVLEKGYSYFKGDGN</sequence>
<dbReference type="PANTHER" id="PTHR45772:SF10">
    <property type="entry name" value="LIPOPOLYSACCHARIDE EXPORT SYSTEM ATP-BINDING PROTEIN LPTB"/>
    <property type="match status" value="1"/>
</dbReference>
<keyword evidence="2" id="KW-0547">Nucleotide-binding</keyword>
<evidence type="ECO:0000256" key="2">
    <source>
        <dbReference type="ARBA" id="ARBA00022741"/>
    </source>
</evidence>
<evidence type="ECO:0000259" key="4">
    <source>
        <dbReference type="PROSITE" id="PS50893"/>
    </source>
</evidence>
<dbReference type="InterPro" id="IPR003593">
    <property type="entry name" value="AAA+_ATPase"/>
</dbReference>
<evidence type="ECO:0000313" key="5">
    <source>
        <dbReference type="EMBL" id="HDS10616.1"/>
    </source>
</evidence>
<dbReference type="InterPro" id="IPR027417">
    <property type="entry name" value="P-loop_NTPase"/>
</dbReference>
<protein>
    <submittedName>
        <fullName evidence="5">ATP-binding cassette domain-containing protein</fullName>
    </submittedName>
</protein>
<dbReference type="PANTHER" id="PTHR45772">
    <property type="entry name" value="CONSERVED COMPONENT OF ABC TRANSPORTER FOR NATURAL AMINO ACIDS-RELATED"/>
    <property type="match status" value="1"/>
</dbReference>
<comment type="caution">
    <text evidence="5">The sequence shown here is derived from an EMBL/GenBank/DDBJ whole genome shotgun (WGS) entry which is preliminary data.</text>
</comment>
<dbReference type="EMBL" id="DSDY01000101">
    <property type="protein sequence ID" value="HDS10616.1"/>
    <property type="molecule type" value="Genomic_DNA"/>
</dbReference>
<keyword evidence="1" id="KW-0813">Transport</keyword>
<dbReference type="GO" id="GO:0005524">
    <property type="term" value="F:ATP binding"/>
    <property type="evidence" value="ECO:0007669"/>
    <property type="project" value="UniProtKB-KW"/>
</dbReference>
<evidence type="ECO:0000256" key="1">
    <source>
        <dbReference type="ARBA" id="ARBA00022448"/>
    </source>
</evidence>
<dbReference type="InterPro" id="IPR003439">
    <property type="entry name" value="ABC_transporter-like_ATP-bd"/>
</dbReference>
<organism evidence="5">
    <name type="scientific">Fervidicoccus fontis</name>
    <dbReference type="NCBI Taxonomy" id="683846"/>
    <lineage>
        <taxon>Archaea</taxon>
        <taxon>Thermoproteota</taxon>
        <taxon>Thermoprotei</taxon>
        <taxon>Fervidicoccales</taxon>
        <taxon>Fervidicoccaceae</taxon>
        <taxon>Fervidicoccus</taxon>
    </lineage>
</organism>
<accession>A0A7C1E8C3</accession>
<feature type="domain" description="ABC transporter" evidence="4">
    <location>
        <begin position="3"/>
        <end position="234"/>
    </location>
</feature>
<dbReference type="Gene3D" id="3.40.50.300">
    <property type="entry name" value="P-loop containing nucleotide triphosphate hydrolases"/>
    <property type="match status" value="1"/>
</dbReference>
<dbReference type="Pfam" id="PF00005">
    <property type="entry name" value="ABC_tran"/>
    <property type="match status" value="1"/>
</dbReference>
<dbReference type="SUPFAM" id="SSF52540">
    <property type="entry name" value="P-loop containing nucleoside triphosphate hydrolases"/>
    <property type="match status" value="1"/>
</dbReference>
<dbReference type="SMART" id="SM00382">
    <property type="entry name" value="AAA"/>
    <property type="match status" value="1"/>
</dbReference>